<keyword evidence="1" id="KW-0812">Transmembrane</keyword>
<dbReference type="Proteomes" id="UP000705867">
    <property type="component" value="Unassembled WGS sequence"/>
</dbReference>
<dbReference type="EMBL" id="JAIOIV010000112">
    <property type="protein sequence ID" value="MBZ0157370.1"/>
    <property type="molecule type" value="Genomic_DNA"/>
</dbReference>
<comment type="caution">
    <text evidence="2">The sequence shown here is derived from an EMBL/GenBank/DDBJ whole genome shotgun (WGS) entry which is preliminary data.</text>
</comment>
<protein>
    <submittedName>
        <fullName evidence="2">Bacteriophage holin</fullName>
    </submittedName>
</protein>
<sequence>MPKANTGQGAREHRIGRDRELNPLALGASLGSIWGATLFLTTLLSSFTGYGRLFLETMAVSLYPGYTISPLGSVIGMLYGFADLFIVGSVTGWLYNKLARF</sequence>
<feature type="transmembrane region" description="Helical" evidence="1">
    <location>
        <begin position="21"/>
        <end position="48"/>
    </location>
</feature>
<proteinExistence type="predicted"/>
<name>A0A953JDY2_9BACT</name>
<dbReference type="AlphaFoldDB" id="A0A953JDY2"/>
<accession>A0A953JDY2</accession>
<reference evidence="2" key="1">
    <citation type="journal article" date="2021" name="bioRxiv">
        <title>Unraveling nitrogen, sulfur and carbon metabolic pathways and microbial community transcriptional responses to substrate deprivation and toxicity stresses in a bioreactor mimicking anoxic brackish coastal sediment conditions.</title>
        <authorList>
            <person name="Martins P.D."/>
            <person name="Echeveste M.J."/>
            <person name="Arshad A."/>
            <person name="Kurth J."/>
            <person name="Ouboter H."/>
            <person name="Jetten M.S.M."/>
            <person name="Welte C.U."/>
        </authorList>
    </citation>
    <scope>NUCLEOTIDE SEQUENCE</scope>
    <source>
        <strain evidence="2">MAG_39</strain>
    </source>
</reference>
<evidence type="ECO:0000256" key="1">
    <source>
        <dbReference type="SAM" id="Phobius"/>
    </source>
</evidence>
<evidence type="ECO:0000313" key="2">
    <source>
        <dbReference type="EMBL" id="MBZ0157370.1"/>
    </source>
</evidence>
<keyword evidence="1" id="KW-1133">Transmembrane helix</keyword>
<dbReference type="NCBIfam" id="NF037947">
    <property type="entry name" value="holin_4"/>
    <property type="match status" value="1"/>
</dbReference>
<organism evidence="2 3">
    <name type="scientific">Candidatus Nitrobium versatile</name>
    <dbReference type="NCBI Taxonomy" id="2884831"/>
    <lineage>
        <taxon>Bacteria</taxon>
        <taxon>Pseudomonadati</taxon>
        <taxon>Nitrospirota</taxon>
        <taxon>Nitrospiria</taxon>
        <taxon>Nitrospirales</taxon>
        <taxon>Nitrospiraceae</taxon>
        <taxon>Candidatus Nitrobium</taxon>
    </lineage>
</organism>
<reference evidence="2" key="2">
    <citation type="submission" date="2021-08" db="EMBL/GenBank/DDBJ databases">
        <authorList>
            <person name="Dalcin Martins P."/>
        </authorList>
    </citation>
    <scope>NUCLEOTIDE SEQUENCE</scope>
    <source>
        <strain evidence="2">MAG_39</strain>
    </source>
</reference>
<keyword evidence="1" id="KW-0472">Membrane</keyword>
<feature type="transmembrane region" description="Helical" evidence="1">
    <location>
        <begin position="68"/>
        <end position="95"/>
    </location>
</feature>
<gene>
    <name evidence="2" type="ORF">K8I29_14325</name>
</gene>
<evidence type="ECO:0000313" key="3">
    <source>
        <dbReference type="Proteomes" id="UP000705867"/>
    </source>
</evidence>